<comment type="caution">
    <text evidence="1">The sequence shown here is derived from an EMBL/GenBank/DDBJ whole genome shotgun (WGS) entry which is preliminary data.</text>
</comment>
<dbReference type="Proteomes" id="UP001157126">
    <property type="component" value="Unassembled WGS sequence"/>
</dbReference>
<reference evidence="2" key="1">
    <citation type="journal article" date="2019" name="Int. J. Syst. Evol. Microbiol.">
        <title>The Global Catalogue of Microorganisms (GCM) 10K type strain sequencing project: providing services to taxonomists for standard genome sequencing and annotation.</title>
        <authorList>
            <consortium name="The Broad Institute Genomics Platform"/>
            <consortium name="The Broad Institute Genome Sequencing Center for Infectious Disease"/>
            <person name="Wu L."/>
            <person name="Ma J."/>
        </authorList>
    </citation>
    <scope>NUCLEOTIDE SEQUENCE [LARGE SCALE GENOMIC DNA]</scope>
    <source>
        <strain evidence="2">NBRC 113072</strain>
    </source>
</reference>
<evidence type="ECO:0000313" key="1">
    <source>
        <dbReference type="EMBL" id="GMA40846.1"/>
    </source>
</evidence>
<dbReference type="CDD" id="cd00093">
    <property type="entry name" value="HTH_XRE"/>
    <property type="match status" value="1"/>
</dbReference>
<proteinExistence type="predicted"/>
<dbReference type="RefSeq" id="WP_284304479.1">
    <property type="nucleotide sequence ID" value="NZ_BSUO01000001.1"/>
</dbReference>
<evidence type="ECO:0000313" key="2">
    <source>
        <dbReference type="Proteomes" id="UP001157126"/>
    </source>
</evidence>
<keyword evidence="2" id="KW-1185">Reference proteome</keyword>
<organism evidence="1 2">
    <name type="scientific">Mobilicoccus caccae</name>
    <dbReference type="NCBI Taxonomy" id="1859295"/>
    <lineage>
        <taxon>Bacteria</taxon>
        <taxon>Bacillati</taxon>
        <taxon>Actinomycetota</taxon>
        <taxon>Actinomycetes</taxon>
        <taxon>Micrococcales</taxon>
        <taxon>Dermatophilaceae</taxon>
        <taxon>Mobilicoccus</taxon>
    </lineage>
</organism>
<protein>
    <submittedName>
        <fullName evidence="1">XRE family transcriptional regulator</fullName>
    </submittedName>
</protein>
<name>A0ABQ6IUV0_9MICO</name>
<dbReference type="Gene3D" id="3.30.870.10">
    <property type="entry name" value="Endonuclease Chain A"/>
    <property type="match status" value="1"/>
</dbReference>
<sequence length="261" mass="28444">MQTNERLRGAIVSAGLTPADLAERVEVDPKTVERWITTGRAPHRAHRLKAAHILGQDDVYLWPSTANTRQAVSAAQAELVTMYPNRGAVPAEEWFRLAREARESIDLLAFAASFLHDGLPGFAELLADRARAGVRVRLLFGDPASAAVALRGEEEGIGDLLGSRCALSWAYLRALLDTPGIEARQHGATLYNSIFRFDDTVLVNTHAFGAPASHSPVLHIQRIPGGRLHSHYSASFERVWASAMPLTSSPQPPRDGPKAHI</sequence>
<dbReference type="EMBL" id="BSUO01000001">
    <property type="protein sequence ID" value="GMA40846.1"/>
    <property type="molecule type" value="Genomic_DNA"/>
</dbReference>
<dbReference type="InterPro" id="IPR001387">
    <property type="entry name" value="Cro/C1-type_HTH"/>
</dbReference>
<dbReference type="SUPFAM" id="SSF56024">
    <property type="entry name" value="Phospholipase D/nuclease"/>
    <property type="match status" value="1"/>
</dbReference>
<dbReference type="SUPFAM" id="SSF47413">
    <property type="entry name" value="lambda repressor-like DNA-binding domains"/>
    <property type="match status" value="1"/>
</dbReference>
<dbReference type="InterPro" id="IPR010982">
    <property type="entry name" value="Lambda_DNA-bd_dom_sf"/>
</dbReference>
<gene>
    <name evidence="1" type="ORF">GCM10025883_28910</name>
</gene>
<accession>A0ABQ6IUV0</accession>